<dbReference type="AlphaFoldDB" id="J9CK76"/>
<protein>
    <recommendedName>
        <fullName evidence="2">GTP-binding protein YchF</fullName>
    </recommendedName>
</protein>
<dbReference type="InterPro" id="IPR027417">
    <property type="entry name" value="P-loop_NTPase"/>
</dbReference>
<dbReference type="Gene3D" id="3.40.50.300">
    <property type="entry name" value="P-loop containing nucleotide triphosphate hydrolases"/>
    <property type="match status" value="1"/>
</dbReference>
<reference evidence="1" key="1">
    <citation type="journal article" date="2012" name="PLoS ONE">
        <title>Gene sets for utilization of primary and secondary nutrition supplies in the distal gut of endangered iberian lynx.</title>
        <authorList>
            <person name="Alcaide M."/>
            <person name="Messina E."/>
            <person name="Richter M."/>
            <person name="Bargiela R."/>
            <person name="Peplies J."/>
            <person name="Huws S.A."/>
            <person name="Newbold C.J."/>
            <person name="Golyshin P.N."/>
            <person name="Simon M.A."/>
            <person name="Lopez G."/>
            <person name="Yakimov M.M."/>
            <person name="Ferrer M."/>
        </authorList>
    </citation>
    <scope>NUCLEOTIDE SEQUENCE</scope>
</reference>
<sequence>MLTTKPVLYVCNVDDNSAANGNSYVEQVRQAIKGENAELI</sequence>
<evidence type="ECO:0008006" key="2">
    <source>
        <dbReference type="Google" id="ProtNLM"/>
    </source>
</evidence>
<accession>J9CK76</accession>
<dbReference type="EMBL" id="AMCI01003340">
    <property type="protein sequence ID" value="EJX00506.1"/>
    <property type="molecule type" value="Genomic_DNA"/>
</dbReference>
<evidence type="ECO:0000313" key="1">
    <source>
        <dbReference type="EMBL" id="EJX00506.1"/>
    </source>
</evidence>
<comment type="caution">
    <text evidence="1">The sequence shown here is derived from an EMBL/GenBank/DDBJ whole genome shotgun (WGS) entry which is preliminary data.</text>
</comment>
<organism evidence="1">
    <name type="scientific">gut metagenome</name>
    <dbReference type="NCBI Taxonomy" id="749906"/>
    <lineage>
        <taxon>unclassified sequences</taxon>
        <taxon>metagenomes</taxon>
        <taxon>organismal metagenomes</taxon>
    </lineage>
</organism>
<feature type="non-terminal residue" evidence="1">
    <location>
        <position position="40"/>
    </location>
</feature>
<gene>
    <name evidence="1" type="ORF">EVA_11390</name>
</gene>
<name>J9CK76_9ZZZZ</name>
<proteinExistence type="predicted"/>